<dbReference type="Proteomes" id="UP001432027">
    <property type="component" value="Unassembled WGS sequence"/>
</dbReference>
<dbReference type="EMBL" id="BTSX01000005">
    <property type="protein sequence ID" value="GMT01489.1"/>
    <property type="molecule type" value="Genomic_DNA"/>
</dbReference>
<reference evidence="1" key="1">
    <citation type="submission" date="2023-10" db="EMBL/GenBank/DDBJ databases">
        <title>Genome assembly of Pristionchus species.</title>
        <authorList>
            <person name="Yoshida K."/>
            <person name="Sommer R.J."/>
        </authorList>
    </citation>
    <scope>NUCLEOTIDE SEQUENCE</scope>
    <source>
        <strain evidence="1">RS0144</strain>
    </source>
</reference>
<sequence>VKYHPYLYHWDFQYLMSHIESTLLTSLLETNNDVAAKEQNKTKLDSGFLRDLVTMVWPRQLEQTFCIRSTMESIMEK</sequence>
<dbReference type="AlphaFoldDB" id="A0AAV5U3N9"/>
<evidence type="ECO:0000313" key="1">
    <source>
        <dbReference type="EMBL" id="GMT01489.1"/>
    </source>
</evidence>
<keyword evidence="2" id="KW-1185">Reference proteome</keyword>
<organism evidence="1 2">
    <name type="scientific">Pristionchus entomophagus</name>
    <dbReference type="NCBI Taxonomy" id="358040"/>
    <lineage>
        <taxon>Eukaryota</taxon>
        <taxon>Metazoa</taxon>
        <taxon>Ecdysozoa</taxon>
        <taxon>Nematoda</taxon>
        <taxon>Chromadorea</taxon>
        <taxon>Rhabditida</taxon>
        <taxon>Rhabditina</taxon>
        <taxon>Diplogasteromorpha</taxon>
        <taxon>Diplogasteroidea</taxon>
        <taxon>Neodiplogasteridae</taxon>
        <taxon>Pristionchus</taxon>
    </lineage>
</organism>
<evidence type="ECO:0000313" key="2">
    <source>
        <dbReference type="Proteomes" id="UP001432027"/>
    </source>
</evidence>
<proteinExistence type="predicted"/>
<protein>
    <submittedName>
        <fullName evidence="1">Uncharacterized protein</fullName>
    </submittedName>
</protein>
<name>A0AAV5U3N9_9BILA</name>
<feature type="non-terminal residue" evidence="1">
    <location>
        <position position="1"/>
    </location>
</feature>
<accession>A0AAV5U3N9</accession>
<comment type="caution">
    <text evidence="1">The sequence shown here is derived from an EMBL/GenBank/DDBJ whole genome shotgun (WGS) entry which is preliminary data.</text>
</comment>
<feature type="non-terminal residue" evidence="1">
    <location>
        <position position="77"/>
    </location>
</feature>
<gene>
    <name evidence="1" type="ORF">PENTCL1PPCAC_23663</name>
</gene>